<feature type="non-terminal residue" evidence="3">
    <location>
        <position position="1"/>
    </location>
</feature>
<gene>
    <name evidence="3" type="ORF">P4O66_005718</name>
</gene>
<feature type="region of interest" description="Disordered" evidence="1">
    <location>
        <begin position="120"/>
        <end position="219"/>
    </location>
</feature>
<evidence type="ECO:0000313" key="3">
    <source>
        <dbReference type="EMBL" id="KAK1800497.1"/>
    </source>
</evidence>
<dbReference type="AlphaFoldDB" id="A0AAD8ZK11"/>
<keyword evidence="4" id="KW-1185">Reference proteome</keyword>
<dbReference type="EMBL" id="JAROKS010000010">
    <property type="protein sequence ID" value="KAK1800497.1"/>
    <property type="molecule type" value="Genomic_DNA"/>
</dbReference>
<accession>A0AAD8ZK11</accession>
<dbReference type="Proteomes" id="UP001239994">
    <property type="component" value="Unassembled WGS sequence"/>
</dbReference>
<feature type="compositionally biased region" description="Polar residues" evidence="1">
    <location>
        <begin position="209"/>
        <end position="219"/>
    </location>
</feature>
<feature type="compositionally biased region" description="Low complexity" evidence="1">
    <location>
        <begin position="62"/>
        <end position="74"/>
    </location>
</feature>
<organism evidence="3 4">
    <name type="scientific">Electrophorus voltai</name>
    <dbReference type="NCBI Taxonomy" id="2609070"/>
    <lineage>
        <taxon>Eukaryota</taxon>
        <taxon>Metazoa</taxon>
        <taxon>Chordata</taxon>
        <taxon>Craniata</taxon>
        <taxon>Vertebrata</taxon>
        <taxon>Euteleostomi</taxon>
        <taxon>Actinopterygii</taxon>
        <taxon>Neopterygii</taxon>
        <taxon>Teleostei</taxon>
        <taxon>Ostariophysi</taxon>
        <taxon>Gymnotiformes</taxon>
        <taxon>Gymnotoidei</taxon>
        <taxon>Gymnotidae</taxon>
        <taxon>Electrophorus</taxon>
    </lineage>
</organism>
<dbReference type="Pfam" id="PF15317">
    <property type="entry name" value="Lbh"/>
    <property type="match status" value="1"/>
</dbReference>
<feature type="compositionally biased region" description="Basic and acidic residues" evidence="1">
    <location>
        <begin position="161"/>
        <end position="171"/>
    </location>
</feature>
<feature type="compositionally biased region" description="Polar residues" evidence="1">
    <location>
        <begin position="183"/>
        <end position="194"/>
    </location>
</feature>
<comment type="caution">
    <text evidence="3">The sequence shown here is derived from an EMBL/GenBank/DDBJ whole genome shotgun (WGS) entry which is preliminary data.</text>
</comment>
<evidence type="ECO:0000313" key="4">
    <source>
        <dbReference type="Proteomes" id="UP001239994"/>
    </source>
</evidence>
<sequence>FPIFIAGSSSAHVPRTCFTAVARDVAFLNAECAERTAKPRFSFLIQAHDSASSLLHQRSRPASAASSGLAMASSQQDSSTKELHLHRREECMPYQIFPDSSEGPELMSLMHQRRRLPSIVVDPTQVEQGRGELPWPLQRRSSREEEEDDSLSQVSILSQGEKMEGGGEKRGAPGGASWGASCWGQTSPPLSSESLVMELEPGDSPSLRLDSQSPETTCL</sequence>
<reference evidence="3" key="1">
    <citation type="submission" date="2023-03" db="EMBL/GenBank/DDBJ databases">
        <title>Electrophorus voltai genome.</title>
        <authorList>
            <person name="Bian C."/>
        </authorList>
    </citation>
    <scope>NUCLEOTIDE SEQUENCE</scope>
    <source>
        <strain evidence="3">CB-2022</strain>
        <tissue evidence="3">Muscle</tissue>
    </source>
</reference>
<proteinExistence type="predicted"/>
<feature type="region of interest" description="Disordered" evidence="1">
    <location>
        <begin position="57"/>
        <end position="83"/>
    </location>
</feature>
<protein>
    <recommendedName>
        <fullName evidence="2">LBH domain-containing protein</fullName>
    </recommendedName>
</protein>
<dbReference type="InterPro" id="IPR038990">
    <property type="entry name" value="LBH_dom"/>
</dbReference>
<name>A0AAD8ZK11_9TELE</name>
<feature type="domain" description="LBH" evidence="2">
    <location>
        <begin position="78"/>
        <end position="149"/>
    </location>
</feature>
<evidence type="ECO:0000256" key="1">
    <source>
        <dbReference type="SAM" id="MobiDB-lite"/>
    </source>
</evidence>
<evidence type="ECO:0000259" key="2">
    <source>
        <dbReference type="Pfam" id="PF15317"/>
    </source>
</evidence>